<evidence type="ECO:0000256" key="4">
    <source>
        <dbReference type="ARBA" id="ARBA00022989"/>
    </source>
</evidence>
<proteinExistence type="predicted"/>
<keyword evidence="3 6" id="KW-0812">Transmembrane</keyword>
<reference evidence="8" key="2">
    <citation type="submission" date="2023-01" db="EMBL/GenBank/DDBJ databases">
        <authorList>
            <person name="Sun Q."/>
            <person name="Evtushenko L."/>
        </authorList>
    </citation>
    <scope>NUCLEOTIDE SEQUENCE</scope>
    <source>
        <strain evidence="8">VKM Ac-1321</strain>
    </source>
</reference>
<dbReference type="GO" id="GO:0005886">
    <property type="term" value="C:plasma membrane"/>
    <property type="evidence" value="ECO:0007669"/>
    <property type="project" value="UniProtKB-SubCell"/>
</dbReference>
<comment type="caution">
    <text evidence="8">The sequence shown here is derived from an EMBL/GenBank/DDBJ whole genome shotgun (WGS) entry which is preliminary data.</text>
</comment>
<feature type="transmembrane region" description="Helical" evidence="6">
    <location>
        <begin position="248"/>
        <end position="276"/>
    </location>
</feature>
<dbReference type="EMBL" id="BSFP01000023">
    <property type="protein sequence ID" value="GLL02390.1"/>
    <property type="molecule type" value="Genomic_DNA"/>
</dbReference>
<evidence type="ECO:0000313" key="9">
    <source>
        <dbReference type="Proteomes" id="UP001143480"/>
    </source>
</evidence>
<feature type="transmembrane region" description="Helical" evidence="6">
    <location>
        <begin position="702"/>
        <end position="724"/>
    </location>
</feature>
<feature type="domain" description="ABC3 transporter permease C-terminal" evidence="7">
    <location>
        <begin position="256"/>
        <end position="375"/>
    </location>
</feature>
<feature type="transmembrane region" description="Helical" evidence="6">
    <location>
        <begin position="304"/>
        <end position="326"/>
    </location>
</feature>
<evidence type="ECO:0000256" key="6">
    <source>
        <dbReference type="SAM" id="Phobius"/>
    </source>
</evidence>
<keyword evidence="4 6" id="KW-1133">Transmembrane helix</keyword>
<sequence length="825" mass="83151">MRRLALRMLRNRPGTAIATLLALTAGAVILTAMGVLVESGLGYSPPPGRYAAADIVVARPEITITTRDLDGSQLHNTVGLPEGGTVPVSLAGPLRGVPGVASVVVDDAVPVAVGGRPADGHGWSSAGLMRYTLERGTEPKADDEIVVAAGLGLRPGSTVDVVVGGQPLQLKVSGVGSADAVFFTDARMAALSAHPGRALAIALQVAPGADRDAVAAAVARTAGADARVYSGADRGSALRSADRAARELLIAAGGGFGGYVVLLVVFVVAGTVGLSVRHRRRELALLRAIAATPRQARRLIMAEAGFVSLIAVVLGVPGGLGAAQWLHGELVGRGFLPAGFPMRPGALAAAAVALLTVLSAVLAALIAARRITRVKPAEALGEAAVEPARGGRVRLIFGVVFLAGAVSSSSFTLAASGQTALAGALGMLYLFVAAVALLAPWINAFAARVLAPPLRALFGASGRLAAANLHANARGGAAVLTALVLAVGFGGSVWFVQDNIERGTLAQGRAGLRAERAVVAPAGLPPALADEIRHVSGVRAATGVSHTSVIVTFMGDPEVAAAQVVDPAGLAATMDLKVTEGSLDALAADAVAVSSLRASTQGWHAGSTAEVRLGDGTPVRLKVAAVYDSGLGFGDFTLARATVAGHTAAAADEAVLVQADASATAALEEIAARYPGGRVTGTAELTAQVGADLAVSAWLNRLLIGVMVGYAALAAANVMVMAALSRRRELALLRLAGVTRRQAARMVRAEQLGLLGTALLLGVAIAAVTLTAVVRGLTGALVPYVPPLGGVMVLGGTALLALTTTILPIGRLLRAPVMEHIGLRD</sequence>
<feature type="transmembrane region" description="Helical" evidence="6">
    <location>
        <begin position="427"/>
        <end position="450"/>
    </location>
</feature>
<dbReference type="PANTHER" id="PTHR30287:SF1">
    <property type="entry name" value="INNER MEMBRANE PROTEIN"/>
    <property type="match status" value="1"/>
</dbReference>
<evidence type="ECO:0000256" key="1">
    <source>
        <dbReference type="ARBA" id="ARBA00004651"/>
    </source>
</evidence>
<comment type="subcellular location">
    <subcellularLocation>
        <location evidence="1">Cell membrane</location>
        <topology evidence="1">Multi-pass membrane protein</topology>
    </subcellularLocation>
</comment>
<dbReference type="PANTHER" id="PTHR30287">
    <property type="entry name" value="MEMBRANE COMPONENT OF PREDICTED ABC SUPERFAMILY METABOLITE UPTAKE TRANSPORTER"/>
    <property type="match status" value="1"/>
</dbReference>
<dbReference type="InterPro" id="IPR038766">
    <property type="entry name" value="Membrane_comp_ABC_pdt"/>
</dbReference>
<organism evidence="8 9">
    <name type="scientific">Dactylosporangium matsuzakiense</name>
    <dbReference type="NCBI Taxonomy" id="53360"/>
    <lineage>
        <taxon>Bacteria</taxon>
        <taxon>Bacillati</taxon>
        <taxon>Actinomycetota</taxon>
        <taxon>Actinomycetes</taxon>
        <taxon>Micromonosporales</taxon>
        <taxon>Micromonosporaceae</taxon>
        <taxon>Dactylosporangium</taxon>
    </lineage>
</organism>
<accession>A0A9W6KLL2</accession>
<gene>
    <name evidence="8" type="ORF">GCM10017581_041320</name>
</gene>
<name>A0A9W6KLL2_9ACTN</name>
<dbReference type="InterPro" id="IPR003838">
    <property type="entry name" value="ABC3_permease_C"/>
</dbReference>
<keyword evidence="9" id="KW-1185">Reference proteome</keyword>
<feature type="transmembrane region" description="Helical" evidence="6">
    <location>
        <begin position="346"/>
        <end position="368"/>
    </location>
</feature>
<feature type="transmembrane region" description="Helical" evidence="6">
    <location>
        <begin position="471"/>
        <end position="496"/>
    </location>
</feature>
<keyword evidence="5 6" id="KW-0472">Membrane</keyword>
<dbReference type="Proteomes" id="UP001143480">
    <property type="component" value="Unassembled WGS sequence"/>
</dbReference>
<evidence type="ECO:0000256" key="3">
    <source>
        <dbReference type="ARBA" id="ARBA00022692"/>
    </source>
</evidence>
<evidence type="ECO:0000259" key="7">
    <source>
        <dbReference type="Pfam" id="PF02687"/>
    </source>
</evidence>
<feature type="transmembrane region" description="Helical" evidence="6">
    <location>
        <begin position="789"/>
        <end position="809"/>
    </location>
</feature>
<reference evidence="8" key="1">
    <citation type="journal article" date="2014" name="Int. J. Syst. Evol. Microbiol.">
        <title>Complete genome sequence of Corynebacterium casei LMG S-19264T (=DSM 44701T), isolated from a smear-ripened cheese.</title>
        <authorList>
            <consortium name="US DOE Joint Genome Institute (JGI-PGF)"/>
            <person name="Walter F."/>
            <person name="Albersmeier A."/>
            <person name="Kalinowski J."/>
            <person name="Ruckert C."/>
        </authorList>
    </citation>
    <scope>NUCLEOTIDE SEQUENCE</scope>
    <source>
        <strain evidence="8">VKM Ac-1321</strain>
    </source>
</reference>
<feature type="transmembrane region" description="Helical" evidence="6">
    <location>
        <begin position="752"/>
        <end position="777"/>
    </location>
</feature>
<dbReference type="RefSeq" id="WP_261959132.1">
    <property type="nucleotide sequence ID" value="NZ_BAAAXA010000001.1"/>
</dbReference>
<evidence type="ECO:0000256" key="5">
    <source>
        <dbReference type="ARBA" id="ARBA00023136"/>
    </source>
</evidence>
<protein>
    <submittedName>
        <fullName evidence="8">Membrane protein</fullName>
    </submittedName>
</protein>
<feature type="transmembrane region" description="Helical" evidence="6">
    <location>
        <begin position="395"/>
        <end position="415"/>
    </location>
</feature>
<dbReference type="Pfam" id="PF02687">
    <property type="entry name" value="FtsX"/>
    <property type="match status" value="1"/>
</dbReference>
<evidence type="ECO:0000313" key="8">
    <source>
        <dbReference type="EMBL" id="GLL02390.1"/>
    </source>
</evidence>
<keyword evidence="2" id="KW-1003">Cell membrane</keyword>
<dbReference type="AlphaFoldDB" id="A0A9W6KLL2"/>
<evidence type="ECO:0000256" key="2">
    <source>
        <dbReference type="ARBA" id="ARBA00022475"/>
    </source>
</evidence>